<keyword evidence="1" id="KW-1133">Transmembrane helix</keyword>
<feature type="domain" description="Acyltransferase 3" evidence="2">
    <location>
        <begin position="5"/>
        <end position="130"/>
    </location>
</feature>
<name>A0A0B6ZTW2_9EUPU</name>
<accession>A0A0B6ZTW2</accession>
<dbReference type="InterPro" id="IPR052728">
    <property type="entry name" value="O2_lipid_transport_reg"/>
</dbReference>
<sequence>FVETVGENCFPHAWSLAADFQFYLLSPLMMIPFYYNKVSGFLSILFFVIAQWIIAGTLSYQTNGPISLLRFSPEWLDYYYVPFYSRIAPFAIGVLTGYILYVNGGRVVMKRCTVVAGWIIATTAAGVVIFGVHGEL</sequence>
<evidence type="ECO:0000313" key="3">
    <source>
        <dbReference type="EMBL" id="CEK71200.1"/>
    </source>
</evidence>
<protein>
    <recommendedName>
        <fullName evidence="2">Acyltransferase 3 domain-containing protein</fullName>
    </recommendedName>
</protein>
<evidence type="ECO:0000259" key="2">
    <source>
        <dbReference type="Pfam" id="PF01757"/>
    </source>
</evidence>
<feature type="transmembrane region" description="Helical" evidence="1">
    <location>
        <begin position="41"/>
        <end position="60"/>
    </location>
</feature>
<dbReference type="AlphaFoldDB" id="A0A0B6ZTW2"/>
<feature type="transmembrane region" description="Helical" evidence="1">
    <location>
        <begin position="80"/>
        <end position="101"/>
    </location>
</feature>
<keyword evidence="1" id="KW-0812">Transmembrane</keyword>
<dbReference type="PANTHER" id="PTHR11161">
    <property type="entry name" value="O-ACYLTRANSFERASE"/>
    <property type="match status" value="1"/>
</dbReference>
<proteinExistence type="predicted"/>
<dbReference type="Pfam" id="PF01757">
    <property type="entry name" value="Acyl_transf_3"/>
    <property type="match status" value="1"/>
</dbReference>
<feature type="transmembrane region" description="Helical" evidence="1">
    <location>
        <begin position="113"/>
        <end position="133"/>
    </location>
</feature>
<feature type="non-terminal residue" evidence="3">
    <location>
        <position position="136"/>
    </location>
</feature>
<organism evidence="3">
    <name type="scientific">Arion vulgaris</name>
    <dbReference type="NCBI Taxonomy" id="1028688"/>
    <lineage>
        <taxon>Eukaryota</taxon>
        <taxon>Metazoa</taxon>
        <taxon>Spiralia</taxon>
        <taxon>Lophotrochozoa</taxon>
        <taxon>Mollusca</taxon>
        <taxon>Gastropoda</taxon>
        <taxon>Heterobranchia</taxon>
        <taxon>Euthyneura</taxon>
        <taxon>Panpulmonata</taxon>
        <taxon>Eupulmonata</taxon>
        <taxon>Stylommatophora</taxon>
        <taxon>Helicina</taxon>
        <taxon>Arionoidea</taxon>
        <taxon>Arionidae</taxon>
        <taxon>Arion</taxon>
    </lineage>
</organism>
<dbReference type="InterPro" id="IPR002656">
    <property type="entry name" value="Acyl_transf_3_dom"/>
</dbReference>
<evidence type="ECO:0000256" key="1">
    <source>
        <dbReference type="SAM" id="Phobius"/>
    </source>
</evidence>
<dbReference type="GO" id="GO:0016747">
    <property type="term" value="F:acyltransferase activity, transferring groups other than amino-acyl groups"/>
    <property type="evidence" value="ECO:0007669"/>
    <property type="project" value="InterPro"/>
</dbReference>
<gene>
    <name evidence="3" type="primary">ORF77340</name>
</gene>
<dbReference type="PANTHER" id="PTHR11161:SF0">
    <property type="entry name" value="O-ACYLTRANSFERASE LIKE PROTEIN"/>
    <property type="match status" value="1"/>
</dbReference>
<reference evidence="3" key="1">
    <citation type="submission" date="2014-12" db="EMBL/GenBank/DDBJ databases">
        <title>Insight into the proteome of Arion vulgaris.</title>
        <authorList>
            <person name="Aradska J."/>
            <person name="Bulat T."/>
            <person name="Smidak R."/>
            <person name="Sarate P."/>
            <person name="Gangsoo J."/>
            <person name="Sialana F."/>
            <person name="Bilban M."/>
            <person name="Lubec G."/>
        </authorList>
    </citation>
    <scope>NUCLEOTIDE SEQUENCE</scope>
    <source>
        <tissue evidence="3">Skin</tissue>
    </source>
</reference>
<feature type="non-terminal residue" evidence="3">
    <location>
        <position position="1"/>
    </location>
</feature>
<keyword evidence="1" id="KW-0472">Membrane</keyword>
<dbReference type="EMBL" id="HACG01024335">
    <property type="protein sequence ID" value="CEK71200.1"/>
    <property type="molecule type" value="Transcribed_RNA"/>
</dbReference>